<gene>
    <name evidence="2" type="ORF">FHS12_001658</name>
</gene>
<dbReference type="RefSeq" id="WP_183544049.1">
    <property type="nucleotide sequence ID" value="NZ_JACHXG010000003.1"/>
</dbReference>
<accession>A0A7W5A2Y2</accession>
<dbReference type="PANTHER" id="PTHR43108">
    <property type="entry name" value="N-ACETYLGLUCOSAMINE-6-SULFATASE FAMILY MEMBER"/>
    <property type="match status" value="1"/>
</dbReference>
<dbReference type="Proteomes" id="UP000577707">
    <property type="component" value="Unassembled WGS sequence"/>
</dbReference>
<dbReference type="Gene3D" id="3.40.720.10">
    <property type="entry name" value="Alkaline Phosphatase, subunit A"/>
    <property type="match status" value="1"/>
</dbReference>
<evidence type="ECO:0000313" key="2">
    <source>
        <dbReference type="EMBL" id="MBB3088717.1"/>
    </source>
</evidence>
<evidence type="ECO:0000313" key="3">
    <source>
        <dbReference type="Proteomes" id="UP000577707"/>
    </source>
</evidence>
<sequence>MPRLIAPFSRPVTRAGSLSRGLRPSRTSIATVAVASAVAVLCGPTSMAEAAALPGRLESGRPSVLMINVDDLAATDIKHMPNVQRLLVRQGTTFTDAVAPTPLCVPARASLLTGKYAHNHRNWSISGANGGYKGFTGRRNTLPVWLDRAGYRTMFLGKYLNGYGKGRERTAAGEPGWDDWQATIDMSTYNLMSPKFNNNGTIQSPGLYSSVALQNRSVKMIKRAGTNAGGKKPWFLWVNYVAPHAGGPVEASDPRRRYPRQPSLWLENTRPMPADKGRFRHLELPKTPDMFYAGPGQVTAGRPYTASQKRVMRYVHQQRIEAAQSVDRAVARTVAHLKSSGQYRRTVIIFSGDNGYTTGQHNRLGKLWESSQASRIPLVMVGPGIPRNVKVGSTVGNPDIATTVAALGRARPGRAQDGVDITRVLASSVKAGKTLYRPIPVAAWPTEGGATTKYRGIRYGRYTYVTVSSTGTPVLYDRAVDPYETRNLARDPRYAKVVAQLRTIEAKYRSCSGSTCPKTYAATLATPSPSRS</sequence>
<dbReference type="SUPFAM" id="SSF53649">
    <property type="entry name" value="Alkaline phosphatase-like"/>
    <property type="match status" value="1"/>
</dbReference>
<protein>
    <submittedName>
        <fullName evidence="2">Arylsulfatase A-like enzyme</fullName>
    </submittedName>
</protein>
<dbReference type="EMBL" id="JACHXG010000003">
    <property type="protein sequence ID" value="MBB3088717.1"/>
    <property type="molecule type" value="Genomic_DNA"/>
</dbReference>
<dbReference type="PANTHER" id="PTHR43108:SF8">
    <property type="entry name" value="SD21168P"/>
    <property type="match status" value="1"/>
</dbReference>
<proteinExistence type="predicted"/>
<feature type="domain" description="Sulfatase N-terminal" evidence="1">
    <location>
        <begin position="77"/>
        <end position="407"/>
    </location>
</feature>
<comment type="caution">
    <text evidence="2">The sequence shown here is derived from an EMBL/GenBank/DDBJ whole genome shotgun (WGS) entry which is preliminary data.</text>
</comment>
<dbReference type="InterPro" id="IPR000917">
    <property type="entry name" value="Sulfatase_N"/>
</dbReference>
<name>A0A7W5A2Y2_9ACTN</name>
<dbReference type="Pfam" id="PF00884">
    <property type="entry name" value="Sulfatase"/>
    <property type="match status" value="1"/>
</dbReference>
<reference evidence="2 3" key="1">
    <citation type="submission" date="2020-08" db="EMBL/GenBank/DDBJ databases">
        <title>Genomic Encyclopedia of Type Strains, Phase III (KMG-III): the genomes of soil and plant-associated and newly described type strains.</title>
        <authorList>
            <person name="Whitman W."/>
        </authorList>
    </citation>
    <scope>NUCLEOTIDE SEQUENCE [LARGE SCALE GENOMIC DNA]</scope>
    <source>
        <strain evidence="2 3">CECT 3302</strain>
    </source>
</reference>
<dbReference type="AlphaFoldDB" id="A0A7W5A2Y2"/>
<dbReference type="InterPro" id="IPR017850">
    <property type="entry name" value="Alkaline_phosphatase_core_sf"/>
</dbReference>
<keyword evidence="3" id="KW-1185">Reference proteome</keyword>
<organism evidence="2 3">
    <name type="scientific">Nocardioides albus</name>
    <dbReference type="NCBI Taxonomy" id="1841"/>
    <lineage>
        <taxon>Bacteria</taxon>
        <taxon>Bacillati</taxon>
        <taxon>Actinomycetota</taxon>
        <taxon>Actinomycetes</taxon>
        <taxon>Propionibacteriales</taxon>
        <taxon>Nocardioidaceae</taxon>
        <taxon>Nocardioides</taxon>
    </lineage>
</organism>
<dbReference type="Gene3D" id="3.30.1120.10">
    <property type="match status" value="1"/>
</dbReference>
<evidence type="ECO:0000259" key="1">
    <source>
        <dbReference type="Pfam" id="PF00884"/>
    </source>
</evidence>